<evidence type="ECO:0000256" key="1">
    <source>
        <dbReference type="SAM" id="MobiDB-lite"/>
    </source>
</evidence>
<sequence>MILNQVTSGNPSTLAGPTEIAGNRANLILANPAGIICSGCSFIQAPRVTLTTGTPNFDALGNLSSLSVQQGQITVNGAGLDARGAQLDLLSRAMAINGAVWAERLNAVAGANSVDYGSVTPTAIAGTGPAPQVAIDVGQLGSMYGGGATRLIGTEQGLGVNIGGNLAALTGRLDLSANGDVTITPTGRVQSAADLAIAAPNVTNQGAISTPGNVSISGGVANTGSVVAGGNVAIAGPQIVNTGTIGAGVDANGGVTQAGSVALNAAGTVRNGGSLLAGQDIGVNAGSVDTGNGGVNARGQPGRVAGGGRRCGGRSWFGGQQRRHDRLPDGPPERQQHGRHRQRWRQADRRAGCVAHRHGPGQPGRHGVGAQSVDQHGDRRDRQHRRHGVCRRYGCNRCGGTG</sequence>
<dbReference type="InterPro" id="IPR011050">
    <property type="entry name" value="Pectin_lyase_fold/virulence"/>
</dbReference>
<protein>
    <recommendedName>
        <fullName evidence="2">Filamentous haemagglutinin FhaB/tRNA nuclease CdiA-like TPS domain-containing protein</fullName>
    </recommendedName>
</protein>
<reference evidence="3" key="1">
    <citation type="submission" date="2015-10" db="EMBL/GenBank/DDBJ databases">
        <authorList>
            <person name="Gilbert D.G."/>
        </authorList>
    </citation>
    <scope>NUCLEOTIDE SEQUENCE</scope>
    <source>
        <strain evidence="3">Phyl III-seqv23</strain>
    </source>
</reference>
<proteinExistence type="predicted"/>
<feature type="compositionally biased region" description="Basic and acidic residues" evidence="1">
    <location>
        <begin position="326"/>
        <end position="336"/>
    </location>
</feature>
<dbReference type="SUPFAM" id="SSF51126">
    <property type="entry name" value="Pectin lyase-like"/>
    <property type="match status" value="1"/>
</dbReference>
<dbReference type="InterPro" id="IPR012334">
    <property type="entry name" value="Pectin_lyas_fold"/>
</dbReference>
<accession>A0A0S4UWZ0</accession>
<evidence type="ECO:0000259" key="2">
    <source>
        <dbReference type="Pfam" id="PF05860"/>
    </source>
</evidence>
<dbReference type="Pfam" id="PF05860">
    <property type="entry name" value="TPS"/>
    <property type="match status" value="1"/>
</dbReference>
<dbReference type="EMBL" id="LN899823">
    <property type="protein sequence ID" value="CUV26630.1"/>
    <property type="molecule type" value="Genomic_DNA"/>
</dbReference>
<dbReference type="NCBIfam" id="TIGR01901">
    <property type="entry name" value="adhes_NPXG"/>
    <property type="match status" value="1"/>
</dbReference>
<evidence type="ECO:0000313" key="3">
    <source>
        <dbReference type="EMBL" id="CUV26630.1"/>
    </source>
</evidence>
<feature type="domain" description="Filamentous haemagglutinin FhaB/tRNA nuclease CdiA-like TPS" evidence="2">
    <location>
        <begin position="2"/>
        <end position="182"/>
    </location>
</feature>
<name>A0A0S4UWZ0_RALSL</name>
<dbReference type="Gene3D" id="2.160.20.10">
    <property type="entry name" value="Single-stranded right-handed beta-helix, Pectin lyase-like"/>
    <property type="match status" value="1"/>
</dbReference>
<organism evidence="3">
    <name type="scientific">Ralstonia solanacearum</name>
    <name type="common">Pseudomonas solanacearum</name>
    <dbReference type="NCBI Taxonomy" id="305"/>
    <lineage>
        <taxon>Bacteria</taxon>
        <taxon>Pseudomonadati</taxon>
        <taxon>Pseudomonadota</taxon>
        <taxon>Betaproteobacteria</taxon>
        <taxon>Burkholderiales</taxon>
        <taxon>Burkholderiaceae</taxon>
        <taxon>Ralstonia</taxon>
        <taxon>Ralstonia solanacearum species complex</taxon>
    </lineage>
</organism>
<dbReference type="AlphaFoldDB" id="A0A0S4UWZ0"/>
<dbReference type="InterPro" id="IPR008638">
    <property type="entry name" value="FhaB/CdiA-like_TPS"/>
</dbReference>
<gene>
    <name evidence="3" type="ORF">RUN1744_v1_1950001</name>
</gene>
<feature type="region of interest" description="Disordered" evidence="1">
    <location>
        <begin position="292"/>
        <end position="386"/>
    </location>
</feature>